<dbReference type="PANTHER" id="PTHR43272:SF33">
    <property type="entry name" value="AMP-BINDING DOMAIN-CONTAINING PROTEIN-RELATED"/>
    <property type="match status" value="1"/>
</dbReference>
<evidence type="ECO:0000313" key="5">
    <source>
        <dbReference type="Proteomes" id="UP000188235"/>
    </source>
</evidence>
<dbReference type="GO" id="GO:0016020">
    <property type="term" value="C:membrane"/>
    <property type="evidence" value="ECO:0007669"/>
    <property type="project" value="TreeGrafter"/>
</dbReference>
<dbReference type="EMBL" id="CP019607">
    <property type="protein sequence ID" value="AQP51771.1"/>
    <property type="molecule type" value="Genomic_DNA"/>
</dbReference>
<protein>
    <submittedName>
        <fullName evidence="4">Long-chain fatty acid--CoA ligase</fullName>
    </submittedName>
</protein>
<dbReference type="SUPFAM" id="SSF56801">
    <property type="entry name" value="Acetyl-CoA synthetase-like"/>
    <property type="match status" value="1"/>
</dbReference>
<dbReference type="STRING" id="399497.BW733_14015"/>
<keyword evidence="1" id="KW-0547">Nucleotide-binding</keyword>
<accession>A0A1Q2D0H9</accession>
<dbReference type="Proteomes" id="UP000188235">
    <property type="component" value="Chromosome"/>
</dbReference>
<keyword evidence="4" id="KW-0436">Ligase</keyword>
<reference evidence="4 5" key="1">
    <citation type="journal article" date="2008" name="Int. J. Syst. Evol. Microbiol.">
        <title>Tessaracoccus flavescens sp. nov., isolated from marine sediment.</title>
        <authorList>
            <person name="Lee D.W."/>
            <person name="Lee S.D."/>
        </authorList>
    </citation>
    <scope>NUCLEOTIDE SEQUENCE [LARGE SCALE GENOMIC DNA]</scope>
    <source>
        <strain evidence="4 5">SST-39T</strain>
    </source>
</reference>
<dbReference type="GO" id="GO:0005524">
    <property type="term" value="F:ATP binding"/>
    <property type="evidence" value="ECO:0007669"/>
    <property type="project" value="UniProtKB-KW"/>
</dbReference>
<dbReference type="Gene3D" id="3.40.50.12780">
    <property type="entry name" value="N-terminal domain of ligase-like"/>
    <property type="match status" value="1"/>
</dbReference>
<dbReference type="InterPro" id="IPR000873">
    <property type="entry name" value="AMP-dep_synth/lig_dom"/>
</dbReference>
<dbReference type="Pfam" id="PF00501">
    <property type="entry name" value="AMP-binding"/>
    <property type="match status" value="1"/>
</dbReference>
<evidence type="ECO:0000256" key="2">
    <source>
        <dbReference type="ARBA" id="ARBA00022840"/>
    </source>
</evidence>
<keyword evidence="5" id="KW-1185">Reference proteome</keyword>
<dbReference type="PANTHER" id="PTHR43272">
    <property type="entry name" value="LONG-CHAIN-FATTY-ACID--COA LIGASE"/>
    <property type="match status" value="1"/>
</dbReference>
<proteinExistence type="predicted"/>
<feature type="domain" description="AMP-dependent synthetase/ligase" evidence="3">
    <location>
        <begin position="30"/>
        <end position="444"/>
    </location>
</feature>
<dbReference type="AlphaFoldDB" id="A0A1Q2D0H9"/>
<evidence type="ECO:0000259" key="3">
    <source>
        <dbReference type="Pfam" id="PF00501"/>
    </source>
</evidence>
<dbReference type="InterPro" id="IPR042099">
    <property type="entry name" value="ANL_N_sf"/>
</dbReference>
<dbReference type="KEGG" id="tfa:BW733_14015"/>
<dbReference type="InterPro" id="IPR020845">
    <property type="entry name" value="AMP-binding_CS"/>
</dbReference>
<gene>
    <name evidence="4" type="ORF">BW733_14015</name>
</gene>
<name>A0A1Q2D0H9_9ACTN</name>
<dbReference type="Pfam" id="PF23562">
    <property type="entry name" value="AMP-binding_C_3"/>
    <property type="match status" value="1"/>
</dbReference>
<evidence type="ECO:0000256" key="1">
    <source>
        <dbReference type="ARBA" id="ARBA00022741"/>
    </source>
</evidence>
<keyword evidence="2" id="KW-0067">ATP-binding</keyword>
<sequence length="618" mass="67482">MREPREGWVAVSIREELLADAPSSVGDMLRRRVEATPGRAAFMYPDGADGPNTWTTLTWKESGDIVDQLAGGLLARGLGHEDRVAICSNTRVEWIFLDLAIAVAAGATTTVYPNTGADDVHYILADSGSKILVVEDSKQLAKVIDDPQLTEQIHTIVVLDSTGVTLSDRVLAYQQLLDLGAEYNAEHPEALTGAIASTGPDTLSTLIYTSGTTGRPKGVRLNHISWIYEGVATRWLDLIEEDALQYLWLPLSHVFGKALIACQLSYGFASAVDGRIDHIVQGLGEVHPSFMCGAPRIFEKVRGAVLTGNTGLKAKIARWAFSVGYDTIDDRLAGREVKGLLAAKYKIADKLVFSKLKEKLGGQMRFMISGSAKLSPQVQKWFYAAGILIVEGYGSTETSAIAGVDLPADPHLGTVGKPLPGVEARIADDGELLLRGPIVSPGYHNLPEQTAEAFVDGWYHTGDIAEILPTGQIRITDRKRDLFKTSGGKYVAPQKVEGAIQANIPYIAQSIAVGDGRKYVSALVVLDPALLQKWADKRGIEGSYAELSQRPEIRESIQKWMDRANSKLERWETVKKFTILDHELTVENAGVTANMKIRRSIVAEKYDDLVEAMYPQED</sequence>
<evidence type="ECO:0000313" key="4">
    <source>
        <dbReference type="EMBL" id="AQP51771.1"/>
    </source>
</evidence>
<dbReference type="GO" id="GO:0004467">
    <property type="term" value="F:long-chain fatty acid-CoA ligase activity"/>
    <property type="evidence" value="ECO:0007669"/>
    <property type="project" value="TreeGrafter"/>
</dbReference>
<organism evidence="4 5">
    <name type="scientific">Tessaracoccus flavescens</name>
    <dbReference type="NCBI Taxonomy" id="399497"/>
    <lineage>
        <taxon>Bacteria</taxon>
        <taxon>Bacillati</taxon>
        <taxon>Actinomycetota</taxon>
        <taxon>Actinomycetes</taxon>
        <taxon>Propionibacteriales</taxon>
        <taxon>Propionibacteriaceae</taxon>
        <taxon>Tessaracoccus</taxon>
    </lineage>
</organism>
<dbReference type="PROSITE" id="PS00455">
    <property type="entry name" value="AMP_BINDING"/>
    <property type="match status" value="1"/>
</dbReference>
<dbReference type="CDD" id="cd05907">
    <property type="entry name" value="VL_LC_FACS_like"/>
    <property type="match status" value="1"/>
</dbReference>